<dbReference type="AlphaFoldDB" id="A0A4U6TJL4"/>
<dbReference type="EMBL" id="CM016559">
    <property type="protein sequence ID" value="TKW02671.1"/>
    <property type="molecule type" value="Genomic_DNA"/>
</dbReference>
<gene>
    <name evidence="2" type="ORF">SEVIR_8G255300v2</name>
</gene>
<feature type="compositionally biased region" description="Basic and acidic residues" evidence="1">
    <location>
        <begin position="8"/>
        <end position="18"/>
    </location>
</feature>
<reference evidence="2" key="1">
    <citation type="submission" date="2019-03" db="EMBL/GenBank/DDBJ databases">
        <title>WGS assembly of Setaria viridis.</title>
        <authorList>
            <person name="Huang P."/>
            <person name="Jenkins J."/>
            <person name="Grimwood J."/>
            <person name="Barry K."/>
            <person name="Healey A."/>
            <person name="Mamidi S."/>
            <person name="Sreedasyam A."/>
            <person name="Shu S."/>
            <person name="Feldman M."/>
            <person name="Wu J."/>
            <person name="Yu Y."/>
            <person name="Chen C."/>
            <person name="Johnson J."/>
            <person name="Rokhsar D."/>
            <person name="Baxter I."/>
            <person name="Schmutz J."/>
            <person name="Brutnell T."/>
            <person name="Kellogg E."/>
        </authorList>
    </citation>
    <scope>NUCLEOTIDE SEQUENCE [LARGE SCALE GENOMIC DNA]</scope>
</reference>
<evidence type="ECO:0000256" key="1">
    <source>
        <dbReference type="SAM" id="MobiDB-lite"/>
    </source>
</evidence>
<keyword evidence="3" id="KW-1185">Reference proteome</keyword>
<evidence type="ECO:0000313" key="2">
    <source>
        <dbReference type="EMBL" id="TKW02671.1"/>
    </source>
</evidence>
<name>A0A4U6TJL4_SETVI</name>
<sequence length="207" mass="21810">MPPAARSGGRDRRQEGGRGVRPPPPPPPVVSTAMGRPRLRRLPAPPQAAQAVVARGPAARPMTAREMVLLHELEKKLLGDDNDGDAEAPGSACGSTVTSSAWGDTMQELNSITAASLPSLPMASTTNNYNNTVPITRHGSATHTRDPSTTRPKRQTAVGARLQRRGNTPAPAATARLAGRGLARWQDWLGADRPGGNGDNAWGRNLC</sequence>
<feature type="region of interest" description="Disordered" evidence="1">
    <location>
        <begin position="80"/>
        <end position="99"/>
    </location>
</feature>
<proteinExistence type="predicted"/>
<dbReference type="Proteomes" id="UP000298652">
    <property type="component" value="Chromosome 8"/>
</dbReference>
<feature type="region of interest" description="Disordered" evidence="1">
    <location>
        <begin position="1"/>
        <end position="58"/>
    </location>
</feature>
<accession>A0A4U6TJL4</accession>
<organism evidence="2 3">
    <name type="scientific">Setaria viridis</name>
    <name type="common">Green bristlegrass</name>
    <name type="synonym">Setaria italica subsp. viridis</name>
    <dbReference type="NCBI Taxonomy" id="4556"/>
    <lineage>
        <taxon>Eukaryota</taxon>
        <taxon>Viridiplantae</taxon>
        <taxon>Streptophyta</taxon>
        <taxon>Embryophyta</taxon>
        <taxon>Tracheophyta</taxon>
        <taxon>Spermatophyta</taxon>
        <taxon>Magnoliopsida</taxon>
        <taxon>Liliopsida</taxon>
        <taxon>Poales</taxon>
        <taxon>Poaceae</taxon>
        <taxon>PACMAD clade</taxon>
        <taxon>Panicoideae</taxon>
        <taxon>Panicodae</taxon>
        <taxon>Paniceae</taxon>
        <taxon>Cenchrinae</taxon>
        <taxon>Setaria</taxon>
    </lineage>
</organism>
<feature type="region of interest" description="Disordered" evidence="1">
    <location>
        <begin position="119"/>
        <end position="172"/>
    </location>
</feature>
<dbReference type="Gramene" id="TKW02671">
    <property type="protein sequence ID" value="TKW02671"/>
    <property type="gene ID" value="SEVIR_8G255300v2"/>
</dbReference>
<evidence type="ECO:0000313" key="3">
    <source>
        <dbReference type="Proteomes" id="UP000298652"/>
    </source>
</evidence>
<feature type="compositionally biased region" description="Low complexity" evidence="1">
    <location>
        <begin position="47"/>
        <end position="58"/>
    </location>
</feature>
<feature type="compositionally biased region" description="Polar residues" evidence="1">
    <location>
        <begin position="119"/>
        <end position="142"/>
    </location>
</feature>
<protein>
    <submittedName>
        <fullName evidence="2">Uncharacterized protein</fullName>
    </submittedName>
</protein>